<evidence type="ECO:0000256" key="3">
    <source>
        <dbReference type="ARBA" id="ARBA00022670"/>
    </source>
</evidence>
<keyword evidence="6" id="KW-0378">Hydrolase</keyword>
<comment type="similarity">
    <text evidence="2">Belongs to the peptidase M67C family.</text>
</comment>
<keyword evidence="8" id="KW-0482">Metalloprotease</keyword>
<name>A0A2I4C595_AUSLI</name>
<dbReference type="InterPro" id="IPR000555">
    <property type="entry name" value="JAMM/MPN+_dom"/>
</dbReference>
<dbReference type="FunFam" id="1.20.58.80:FF:000013">
    <property type="entry name" value="STAM-binding protein-like A"/>
    <property type="match status" value="1"/>
</dbReference>
<dbReference type="AlphaFoldDB" id="A0A2I4C595"/>
<dbReference type="GO" id="GO:0005768">
    <property type="term" value="C:endosome"/>
    <property type="evidence" value="ECO:0007669"/>
    <property type="project" value="TreeGrafter"/>
</dbReference>
<sequence length="430" mass="48638">MADHADVSLPPEERVRALTKKGSSVEVNDDVPPRRYFRSGMEMIRMANIYTEEGNIEHAFVLYNKYITLFIEKLPKHRDYKTANIPEKKDTIKKLKDVAFPQAEILKKALLKRFEQEYADYLVKKKVEEEASALERSRRRALDAERERVAEMQRRQREQEQFSAFEEMIRRQELEKERQRVLLEFATPSAPAPDTPLLPGIQGPPLVSPSPPQSPGDVSGSNNHQQSRPSGNTAPPTFDRSLKPGSLVSPGNNNSMVDALRQLAVPVELCRSFLRLAEANTSRAIETCGILCGKLTRNAFTVTHVIVPKQCGGPDYCDTENEEELFLIQDQYDLITLGWIHTHPTQTAFLSSVDLHTHCSYQIMLPEAIAIVCSPKFNEIGYFRLTDRGSEEISTCKQKGFHPHSKDPPLFTHAGHVIITEGSVCVMDLR</sequence>
<feature type="region of interest" description="Disordered" evidence="10">
    <location>
        <begin position="188"/>
        <end position="250"/>
    </location>
</feature>
<dbReference type="Pfam" id="PF01398">
    <property type="entry name" value="JAB"/>
    <property type="match status" value="1"/>
</dbReference>
<dbReference type="InterPro" id="IPR015063">
    <property type="entry name" value="USP8_dimer"/>
</dbReference>
<comment type="cofactor">
    <cofactor evidence="1">
        <name>Zn(2+)</name>
        <dbReference type="ChEBI" id="CHEBI:29105"/>
    </cofactor>
</comment>
<evidence type="ECO:0000313" key="12">
    <source>
        <dbReference type="Proteomes" id="UP000192220"/>
    </source>
</evidence>
<feature type="coiled-coil region" evidence="9">
    <location>
        <begin position="111"/>
        <end position="175"/>
    </location>
</feature>
<dbReference type="Gene3D" id="3.40.140.10">
    <property type="entry name" value="Cytidine Deaminase, domain 2"/>
    <property type="match status" value="1"/>
</dbReference>
<evidence type="ECO:0000256" key="5">
    <source>
        <dbReference type="ARBA" id="ARBA00022786"/>
    </source>
</evidence>
<dbReference type="Gene3D" id="1.20.58.80">
    <property type="entry name" value="Phosphotransferase system, lactose/cellobiose-type IIA subunit"/>
    <property type="match status" value="1"/>
</dbReference>
<keyword evidence="7" id="KW-0862">Zinc</keyword>
<proteinExistence type="inferred from homology"/>
<dbReference type="RefSeq" id="XP_013875160.1">
    <property type="nucleotide sequence ID" value="XM_014019706.1"/>
</dbReference>
<dbReference type="FunFam" id="3.40.140.10:FF:000010">
    <property type="entry name" value="AMSH-like protease isoform X1"/>
    <property type="match status" value="1"/>
</dbReference>
<dbReference type="GO" id="GO:0006508">
    <property type="term" value="P:proteolysis"/>
    <property type="evidence" value="ECO:0007669"/>
    <property type="project" value="UniProtKB-KW"/>
</dbReference>
<organism evidence="12 13">
    <name type="scientific">Austrofundulus limnaeus</name>
    <name type="common">Annual killifish</name>
    <dbReference type="NCBI Taxonomy" id="52670"/>
    <lineage>
        <taxon>Eukaryota</taxon>
        <taxon>Metazoa</taxon>
        <taxon>Chordata</taxon>
        <taxon>Craniata</taxon>
        <taxon>Vertebrata</taxon>
        <taxon>Euteleostomi</taxon>
        <taxon>Actinopterygii</taxon>
        <taxon>Neopterygii</taxon>
        <taxon>Teleostei</taxon>
        <taxon>Neoteleostei</taxon>
        <taxon>Acanthomorphata</taxon>
        <taxon>Ovalentaria</taxon>
        <taxon>Atherinomorphae</taxon>
        <taxon>Cyprinodontiformes</taxon>
        <taxon>Rivulidae</taxon>
        <taxon>Austrofundulus</taxon>
    </lineage>
</organism>
<dbReference type="GeneID" id="106525451"/>
<keyword evidence="4" id="KW-0479">Metal-binding</keyword>
<dbReference type="GO" id="GO:0140492">
    <property type="term" value="F:metal-dependent deubiquitinase activity"/>
    <property type="evidence" value="ECO:0007669"/>
    <property type="project" value="InterPro"/>
</dbReference>
<evidence type="ECO:0000256" key="8">
    <source>
        <dbReference type="ARBA" id="ARBA00023049"/>
    </source>
</evidence>
<dbReference type="Pfam" id="PF08969">
    <property type="entry name" value="USP8_dimer"/>
    <property type="match status" value="1"/>
</dbReference>
<evidence type="ECO:0000256" key="7">
    <source>
        <dbReference type="ARBA" id="ARBA00022833"/>
    </source>
</evidence>
<keyword evidence="12" id="KW-1185">Reference proteome</keyword>
<dbReference type="PANTHER" id="PTHR12947:SF8">
    <property type="entry name" value="STAM-BINDING PROTEIN"/>
    <property type="match status" value="1"/>
</dbReference>
<evidence type="ECO:0000313" key="13">
    <source>
        <dbReference type="RefSeq" id="XP_013875160.1"/>
    </source>
</evidence>
<dbReference type="PROSITE" id="PS50249">
    <property type="entry name" value="MPN"/>
    <property type="match status" value="1"/>
</dbReference>
<keyword evidence="3" id="KW-0645">Protease</keyword>
<dbReference type="InterPro" id="IPR037518">
    <property type="entry name" value="MPN"/>
</dbReference>
<feature type="compositionally biased region" description="Polar residues" evidence="10">
    <location>
        <begin position="219"/>
        <end position="235"/>
    </location>
</feature>
<accession>A0A2I4C595</accession>
<feature type="domain" description="MPN" evidence="11">
    <location>
        <begin position="263"/>
        <end position="394"/>
    </location>
</feature>
<dbReference type="InParanoid" id="A0A2I4C595"/>
<protein>
    <submittedName>
        <fullName evidence="13">STAM-binding protein-like A</fullName>
    </submittedName>
</protein>
<evidence type="ECO:0000256" key="4">
    <source>
        <dbReference type="ARBA" id="ARBA00022723"/>
    </source>
</evidence>
<dbReference type="SUPFAM" id="SSF140856">
    <property type="entry name" value="USP8 N-terminal domain-like"/>
    <property type="match status" value="1"/>
</dbReference>
<dbReference type="GO" id="GO:0032154">
    <property type="term" value="C:cleavage furrow"/>
    <property type="evidence" value="ECO:0007669"/>
    <property type="project" value="TreeGrafter"/>
</dbReference>
<dbReference type="SUPFAM" id="SSF102712">
    <property type="entry name" value="JAB1/MPN domain"/>
    <property type="match status" value="1"/>
</dbReference>
<evidence type="ECO:0000256" key="1">
    <source>
        <dbReference type="ARBA" id="ARBA00001947"/>
    </source>
</evidence>
<dbReference type="Proteomes" id="UP000192220">
    <property type="component" value="Unplaced"/>
</dbReference>
<evidence type="ECO:0000256" key="6">
    <source>
        <dbReference type="ARBA" id="ARBA00022801"/>
    </source>
</evidence>
<dbReference type="STRING" id="52670.A0A2I4C595"/>
<dbReference type="PANTHER" id="PTHR12947">
    <property type="entry name" value="AMSH-LIKE PROTEASE"/>
    <property type="match status" value="1"/>
</dbReference>
<dbReference type="InterPro" id="IPR044098">
    <property type="entry name" value="STAMBP/STALP-like_MPN"/>
</dbReference>
<gene>
    <name evidence="13" type="primary">LOC106525451</name>
</gene>
<evidence type="ECO:0000259" key="11">
    <source>
        <dbReference type="PROSITE" id="PS50249"/>
    </source>
</evidence>
<keyword evidence="5" id="KW-0833">Ubl conjugation pathway</keyword>
<dbReference type="SMART" id="SM00232">
    <property type="entry name" value="JAB_MPN"/>
    <property type="match status" value="1"/>
</dbReference>
<evidence type="ECO:0000256" key="2">
    <source>
        <dbReference type="ARBA" id="ARBA00010981"/>
    </source>
</evidence>
<dbReference type="OrthoDB" id="3640at2759"/>
<keyword evidence="9" id="KW-0175">Coiled coil</keyword>
<dbReference type="GO" id="GO:0046872">
    <property type="term" value="F:metal ion binding"/>
    <property type="evidence" value="ECO:0007669"/>
    <property type="project" value="UniProtKB-KW"/>
</dbReference>
<dbReference type="CDD" id="cd08066">
    <property type="entry name" value="MPN_AMSH_like"/>
    <property type="match status" value="1"/>
</dbReference>
<reference evidence="13" key="1">
    <citation type="submission" date="2025-08" db="UniProtKB">
        <authorList>
            <consortium name="RefSeq"/>
        </authorList>
    </citation>
    <scope>IDENTIFICATION</scope>
    <source>
        <strain evidence="13">Quisiro</strain>
        <tissue evidence="13">Liver</tissue>
    </source>
</reference>
<evidence type="ECO:0000256" key="9">
    <source>
        <dbReference type="SAM" id="Coils"/>
    </source>
</evidence>
<dbReference type="GO" id="GO:0061578">
    <property type="term" value="F:K63-linked deubiquitinase activity"/>
    <property type="evidence" value="ECO:0007669"/>
    <property type="project" value="InterPro"/>
</dbReference>
<dbReference type="KEGG" id="alim:106525451"/>
<evidence type="ECO:0000256" key="10">
    <source>
        <dbReference type="SAM" id="MobiDB-lite"/>
    </source>
</evidence>
<dbReference type="GO" id="GO:0070536">
    <property type="term" value="P:protein K63-linked deubiquitination"/>
    <property type="evidence" value="ECO:0007669"/>
    <property type="project" value="InterPro"/>
</dbReference>